<accession>A0ABW4VUV2</accession>
<protein>
    <submittedName>
        <fullName evidence="2">Phosphotransferase family protein</fullName>
    </submittedName>
</protein>
<evidence type="ECO:0000313" key="2">
    <source>
        <dbReference type="EMBL" id="MFD2042944.1"/>
    </source>
</evidence>
<dbReference type="Gene3D" id="3.90.1200.10">
    <property type="match status" value="1"/>
</dbReference>
<organism evidence="2 3">
    <name type="scientific">Ornithinibacillus salinisoli</name>
    <dbReference type="NCBI Taxonomy" id="1848459"/>
    <lineage>
        <taxon>Bacteria</taxon>
        <taxon>Bacillati</taxon>
        <taxon>Bacillota</taxon>
        <taxon>Bacilli</taxon>
        <taxon>Bacillales</taxon>
        <taxon>Bacillaceae</taxon>
        <taxon>Ornithinibacillus</taxon>
    </lineage>
</organism>
<feature type="domain" description="Aminoglycoside phosphotransferase" evidence="1">
    <location>
        <begin position="19"/>
        <end position="222"/>
    </location>
</feature>
<sequence length="254" mass="29024">MDSKELIVRVLGDKVESYSRVQGGKDSTVWKVSCSDNKQYALRVLPVNRHHQFVQEKYVMQLAADHGIPVPKIHQVECIESFTIMLADWLPGRTVFEEILSNPGQVDTIGYEFGKVHARIHAIKGFDVSWRDWFTAENETEQELKMQIATSMPTHDVLLHLDYHPLNVTTDGTNITGVIDWINASTGDFRYDVARTLSILRTEAPKLIEATTLEVFEEAWRSGYESVNGEIGDVDLFLKWADVRMERDNLERDA</sequence>
<keyword evidence="3" id="KW-1185">Reference proteome</keyword>
<gene>
    <name evidence="2" type="ORF">ACFSJF_01295</name>
</gene>
<dbReference type="Gene3D" id="3.30.200.150">
    <property type="match status" value="1"/>
</dbReference>
<reference evidence="3" key="1">
    <citation type="journal article" date="2019" name="Int. J. Syst. Evol. Microbiol.">
        <title>The Global Catalogue of Microorganisms (GCM) 10K type strain sequencing project: providing services to taxonomists for standard genome sequencing and annotation.</title>
        <authorList>
            <consortium name="The Broad Institute Genomics Platform"/>
            <consortium name="The Broad Institute Genome Sequencing Center for Infectious Disease"/>
            <person name="Wu L."/>
            <person name="Ma J."/>
        </authorList>
    </citation>
    <scope>NUCLEOTIDE SEQUENCE [LARGE SCALE GENOMIC DNA]</scope>
    <source>
        <strain evidence="3">R28</strain>
    </source>
</reference>
<dbReference type="SUPFAM" id="SSF56112">
    <property type="entry name" value="Protein kinase-like (PK-like)"/>
    <property type="match status" value="1"/>
</dbReference>
<evidence type="ECO:0000259" key="1">
    <source>
        <dbReference type="Pfam" id="PF01636"/>
    </source>
</evidence>
<dbReference type="Pfam" id="PF01636">
    <property type="entry name" value="APH"/>
    <property type="match status" value="1"/>
</dbReference>
<dbReference type="EMBL" id="JBHUHQ010000002">
    <property type="protein sequence ID" value="MFD2042944.1"/>
    <property type="molecule type" value="Genomic_DNA"/>
</dbReference>
<dbReference type="PANTHER" id="PTHR21310">
    <property type="entry name" value="AMINOGLYCOSIDE PHOSPHOTRANSFERASE-RELATED-RELATED"/>
    <property type="match status" value="1"/>
</dbReference>
<dbReference type="RefSeq" id="WP_377554671.1">
    <property type="nucleotide sequence ID" value="NZ_JBHUHQ010000002.1"/>
</dbReference>
<dbReference type="InterPro" id="IPR002575">
    <property type="entry name" value="Aminoglycoside_PTrfase"/>
</dbReference>
<proteinExistence type="predicted"/>
<dbReference type="InterPro" id="IPR051678">
    <property type="entry name" value="AGP_Transferase"/>
</dbReference>
<dbReference type="InterPro" id="IPR011009">
    <property type="entry name" value="Kinase-like_dom_sf"/>
</dbReference>
<name>A0ABW4VUV2_9BACI</name>
<evidence type="ECO:0000313" key="3">
    <source>
        <dbReference type="Proteomes" id="UP001597383"/>
    </source>
</evidence>
<comment type="caution">
    <text evidence="2">The sequence shown here is derived from an EMBL/GenBank/DDBJ whole genome shotgun (WGS) entry which is preliminary data.</text>
</comment>
<dbReference type="Proteomes" id="UP001597383">
    <property type="component" value="Unassembled WGS sequence"/>
</dbReference>